<feature type="transmembrane region" description="Helical" evidence="8">
    <location>
        <begin position="262"/>
        <end position="286"/>
    </location>
</feature>
<comment type="similarity">
    <text evidence="2">Belongs to the autoinducer-2 exporter (AI-2E) (TC 2.A.86) family.</text>
</comment>
<dbReference type="EMBL" id="FQXN01000004">
    <property type="protein sequence ID" value="SHH45608.1"/>
    <property type="molecule type" value="Genomic_DNA"/>
</dbReference>
<keyword evidence="7 8" id="KW-0472">Membrane</keyword>
<evidence type="ECO:0000256" key="8">
    <source>
        <dbReference type="SAM" id="Phobius"/>
    </source>
</evidence>
<feature type="transmembrane region" description="Helical" evidence="8">
    <location>
        <begin position="38"/>
        <end position="56"/>
    </location>
</feature>
<protein>
    <submittedName>
        <fullName evidence="9">Predicted PurR-regulated permease PerM</fullName>
    </submittedName>
</protein>
<accession>A0A1M5T4I1</accession>
<feature type="transmembrane region" description="Helical" evidence="8">
    <location>
        <begin position="298"/>
        <end position="330"/>
    </location>
</feature>
<dbReference type="AlphaFoldDB" id="A0A1M5T4I1"/>
<keyword evidence="5 8" id="KW-0812">Transmembrane</keyword>
<evidence type="ECO:0000256" key="5">
    <source>
        <dbReference type="ARBA" id="ARBA00022692"/>
    </source>
</evidence>
<dbReference type="GO" id="GO:0005886">
    <property type="term" value="C:plasma membrane"/>
    <property type="evidence" value="ECO:0007669"/>
    <property type="project" value="UniProtKB-SubCell"/>
</dbReference>
<dbReference type="STRING" id="1123380.SAMN02745199_1162"/>
<evidence type="ECO:0000256" key="1">
    <source>
        <dbReference type="ARBA" id="ARBA00004651"/>
    </source>
</evidence>
<keyword evidence="10" id="KW-1185">Reference proteome</keyword>
<dbReference type="Proteomes" id="UP000242592">
    <property type="component" value="Unassembled WGS sequence"/>
</dbReference>
<feature type="transmembrane region" description="Helical" evidence="8">
    <location>
        <begin position="227"/>
        <end position="250"/>
    </location>
</feature>
<dbReference type="PANTHER" id="PTHR21716">
    <property type="entry name" value="TRANSMEMBRANE PROTEIN"/>
    <property type="match status" value="1"/>
</dbReference>
<keyword evidence="6 8" id="KW-1133">Transmembrane helix</keyword>
<dbReference type="GO" id="GO:0055085">
    <property type="term" value="P:transmembrane transport"/>
    <property type="evidence" value="ECO:0007669"/>
    <property type="project" value="TreeGrafter"/>
</dbReference>
<dbReference type="Pfam" id="PF01594">
    <property type="entry name" value="AI-2E_transport"/>
    <property type="match status" value="1"/>
</dbReference>
<evidence type="ECO:0000313" key="9">
    <source>
        <dbReference type="EMBL" id="SHH45608.1"/>
    </source>
</evidence>
<dbReference type="RefSeq" id="WP_073073132.1">
    <property type="nucleotide sequence ID" value="NZ_FQXN01000004.1"/>
</dbReference>
<feature type="transmembrane region" description="Helical" evidence="8">
    <location>
        <begin position="65"/>
        <end position="86"/>
    </location>
</feature>
<feature type="transmembrane region" description="Helical" evidence="8">
    <location>
        <begin position="12"/>
        <end position="32"/>
    </location>
</feature>
<keyword evidence="3" id="KW-0813">Transport</keyword>
<feature type="transmembrane region" description="Helical" evidence="8">
    <location>
        <begin position="196"/>
        <end position="221"/>
    </location>
</feature>
<organism evidence="9 10">
    <name type="scientific">Thermosipho atlanticus DSM 15807</name>
    <dbReference type="NCBI Taxonomy" id="1123380"/>
    <lineage>
        <taxon>Bacteria</taxon>
        <taxon>Thermotogati</taxon>
        <taxon>Thermotogota</taxon>
        <taxon>Thermotogae</taxon>
        <taxon>Thermotogales</taxon>
        <taxon>Fervidobacteriaceae</taxon>
        <taxon>Thermosipho</taxon>
    </lineage>
</organism>
<feature type="transmembrane region" description="Helical" evidence="8">
    <location>
        <begin position="152"/>
        <end position="175"/>
    </location>
</feature>
<name>A0A1M5T4I1_9BACT</name>
<evidence type="ECO:0000313" key="10">
    <source>
        <dbReference type="Proteomes" id="UP000242592"/>
    </source>
</evidence>
<evidence type="ECO:0000256" key="4">
    <source>
        <dbReference type="ARBA" id="ARBA00022475"/>
    </source>
</evidence>
<comment type="subcellular location">
    <subcellularLocation>
        <location evidence="1">Cell membrane</location>
        <topology evidence="1">Multi-pass membrane protein</topology>
    </subcellularLocation>
</comment>
<dbReference type="OrthoDB" id="40228at2"/>
<keyword evidence="4" id="KW-1003">Cell membrane</keyword>
<evidence type="ECO:0000256" key="7">
    <source>
        <dbReference type="ARBA" id="ARBA00023136"/>
    </source>
</evidence>
<evidence type="ECO:0000256" key="6">
    <source>
        <dbReference type="ARBA" id="ARBA00022989"/>
    </source>
</evidence>
<gene>
    <name evidence="9" type="ORF">SAMN02745199_1162</name>
</gene>
<evidence type="ECO:0000256" key="3">
    <source>
        <dbReference type="ARBA" id="ARBA00022448"/>
    </source>
</evidence>
<dbReference type="InterPro" id="IPR002549">
    <property type="entry name" value="AI-2E-like"/>
</dbReference>
<sequence>MVRFFKTEESRRTAAIYVGIYFLILMTVFLLFKTVLNIFVFTLISVLIINLIAKFLRIFKLKYKIALILSMLIYFFIIIYGMILIVPAATEQLGNFIKTINKVFETKAWEGYFQNNPNLSEGVTALMQWLQPKFNDLTNYIIDYVAKGTPTFFITVFYTVLLTIYLVFYSSWLGKSVLNLFPVSIRSDIETFLNKLYLALSGFVDVVFINALITAVLFYIISNFYFPNIAVILSFWAGVTNLIPIIGVIFEYIPVFLFSLTLGLKGFIIVNLLVLSIHLGLFVVFVNVMKLHLSINPVLMIISVIIVSQIFGMVGIFFAVPLLIFIAAYWDEFVKPSFEKH</sequence>
<reference evidence="10" key="1">
    <citation type="submission" date="2016-11" db="EMBL/GenBank/DDBJ databases">
        <authorList>
            <person name="Varghese N."/>
            <person name="Submissions S."/>
        </authorList>
    </citation>
    <scope>NUCLEOTIDE SEQUENCE [LARGE SCALE GENOMIC DNA]</scope>
    <source>
        <strain evidence="10">DSM 15807</strain>
    </source>
</reference>
<evidence type="ECO:0000256" key="2">
    <source>
        <dbReference type="ARBA" id="ARBA00009773"/>
    </source>
</evidence>
<proteinExistence type="inferred from homology"/>
<dbReference type="PANTHER" id="PTHR21716:SF53">
    <property type="entry name" value="PERMEASE PERM-RELATED"/>
    <property type="match status" value="1"/>
</dbReference>